<dbReference type="AlphaFoldDB" id="A0A401Z5Z1"/>
<feature type="domain" description="Tc1-like transposase DDE" evidence="1">
    <location>
        <begin position="174"/>
        <end position="319"/>
    </location>
</feature>
<accession>A0A401Z5Z1</accession>
<dbReference type="SUPFAM" id="SSF46689">
    <property type="entry name" value="Homeodomain-like"/>
    <property type="match status" value="1"/>
</dbReference>
<keyword evidence="3" id="KW-1185">Reference proteome</keyword>
<evidence type="ECO:0000259" key="1">
    <source>
        <dbReference type="Pfam" id="PF13358"/>
    </source>
</evidence>
<name>A0A401Z5Z1_9ACTN</name>
<dbReference type="NCBIfam" id="NF033545">
    <property type="entry name" value="transpos_IS630"/>
    <property type="match status" value="1"/>
</dbReference>
<dbReference type="InterPro" id="IPR047655">
    <property type="entry name" value="Transpos_IS630-like"/>
</dbReference>
<reference evidence="2 3" key="1">
    <citation type="submission" date="2018-12" db="EMBL/GenBank/DDBJ databases">
        <title>Draft genome sequence of Embleya hyalina NBRC 13850T.</title>
        <authorList>
            <person name="Komaki H."/>
            <person name="Hosoyama A."/>
            <person name="Kimura A."/>
            <person name="Ichikawa N."/>
            <person name="Tamura T."/>
        </authorList>
    </citation>
    <scope>NUCLEOTIDE SEQUENCE [LARGE SCALE GENOMIC DNA]</scope>
    <source>
        <strain evidence="2 3">NBRC 13850</strain>
    </source>
</reference>
<sequence length="432" mass="48531">MSRPGPKIPPLSVTDAQRAVLEGWLRHRTTAQALAQRSRIVLECAEGHSVMEVSRRLGIAPDTVRTRRRFPEHGLDRLGNEPRPGVPRKITDADVEPVIVKTLEETPKNATHWSTRSMAAATGMSQSTVSGIRRAFALAPHRSQTFKLSTDPLFIDKVRDVVGLYLDPPEKALLLCVDEKSQIQALDRSQPVLPMMPGVPERRSHDYIRAGTTTLFAALEVATGKVIGSLHRRHRAAEFRKFPTKLDKEVPAGLQVHLILDNHATHKTPDIKKSLPAHPRFHLHFTPTSASWLNLVERWFAELTRKKLKRGVHRSVQSLERNIRSWLTAWNEQPRPFAWTKTADDILDKVAASCHRISDSGHWLRAHCSLVDDTHQPRARVHAGLLLHVETGARGWRQGPSSGHAANAWLVGTIRRRDRKRGGGVGRPCRIR</sequence>
<dbReference type="InterPro" id="IPR038717">
    <property type="entry name" value="Tc1-like_DDE_dom"/>
</dbReference>
<dbReference type="EMBL" id="BIFH01000060">
    <property type="protein sequence ID" value="GCE02271.1"/>
    <property type="molecule type" value="Genomic_DNA"/>
</dbReference>
<proteinExistence type="predicted"/>
<organism evidence="2 3">
    <name type="scientific">Embleya hyalina</name>
    <dbReference type="NCBI Taxonomy" id="516124"/>
    <lineage>
        <taxon>Bacteria</taxon>
        <taxon>Bacillati</taxon>
        <taxon>Actinomycetota</taxon>
        <taxon>Actinomycetes</taxon>
        <taxon>Kitasatosporales</taxon>
        <taxon>Streptomycetaceae</taxon>
        <taxon>Embleya</taxon>
    </lineage>
</organism>
<dbReference type="Pfam" id="PF13551">
    <property type="entry name" value="HTH_29"/>
    <property type="match status" value="1"/>
</dbReference>
<dbReference type="GO" id="GO:0003676">
    <property type="term" value="F:nucleic acid binding"/>
    <property type="evidence" value="ECO:0007669"/>
    <property type="project" value="InterPro"/>
</dbReference>
<evidence type="ECO:0000313" key="2">
    <source>
        <dbReference type="EMBL" id="GCE02271.1"/>
    </source>
</evidence>
<dbReference type="Gene3D" id="3.30.420.10">
    <property type="entry name" value="Ribonuclease H-like superfamily/Ribonuclease H"/>
    <property type="match status" value="1"/>
</dbReference>
<protein>
    <submittedName>
        <fullName evidence="2">IS630 family transposase</fullName>
    </submittedName>
</protein>
<dbReference type="PANTHER" id="PTHR30347:SF1">
    <property type="entry name" value="MECHANOSENSITIVE CHANNEL MSCK"/>
    <property type="match status" value="1"/>
</dbReference>
<dbReference type="PANTHER" id="PTHR30347">
    <property type="entry name" value="POTASSIUM CHANNEL RELATED"/>
    <property type="match status" value="1"/>
</dbReference>
<comment type="caution">
    <text evidence="2">The sequence shown here is derived from an EMBL/GenBank/DDBJ whole genome shotgun (WGS) entry which is preliminary data.</text>
</comment>
<dbReference type="InterPro" id="IPR009057">
    <property type="entry name" value="Homeodomain-like_sf"/>
</dbReference>
<dbReference type="Proteomes" id="UP000286931">
    <property type="component" value="Unassembled WGS sequence"/>
</dbReference>
<evidence type="ECO:0000313" key="3">
    <source>
        <dbReference type="Proteomes" id="UP000286931"/>
    </source>
</evidence>
<dbReference type="Pfam" id="PF13358">
    <property type="entry name" value="DDE_3"/>
    <property type="match status" value="1"/>
</dbReference>
<dbReference type="InterPro" id="IPR052702">
    <property type="entry name" value="MscS-like_channel"/>
</dbReference>
<gene>
    <name evidence="2" type="ORF">EHYA_10048</name>
</gene>
<dbReference type="InterPro" id="IPR036397">
    <property type="entry name" value="RNaseH_sf"/>
</dbReference>